<dbReference type="Pfam" id="PF13523">
    <property type="entry name" value="Acetyltransf_8"/>
    <property type="match status" value="1"/>
</dbReference>
<dbReference type="InterPro" id="IPR000086">
    <property type="entry name" value="NUDIX_hydrolase_dom"/>
</dbReference>
<reference evidence="4 5" key="1">
    <citation type="submission" date="2020-08" db="EMBL/GenBank/DDBJ databases">
        <title>Genomic Encyclopedia of Type Strains, Phase IV (KMG-IV): sequencing the most valuable type-strain genomes for metagenomic binning, comparative biology and taxonomic classification.</title>
        <authorList>
            <person name="Goeker M."/>
        </authorList>
    </citation>
    <scope>NUCLEOTIDE SEQUENCE [LARGE SCALE GENOMIC DNA]</scope>
    <source>
        <strain evidence="4 5">YIM 65646</strain>
    </source>
</reference>
<dbReference type="SUPFAM" id="SSF55811">
    <property type="entry name" value="Nudix"/>
    <property type="match status" value="1"/>
</dbReference>
<dbReference type="PANTHER" id="PTHR21340:SF0">
    <property type="entry name" value="BIS(5'-NUCLEOSYL)-TETRAPHOSPHATASE [ASYMMETRICAL]"/>
    <property type="match status" value="1"/>
</dbReference>
<evidence type="ECO:0000313" key="5">
    <source>
        <dbReference type="Proteomes" id="UP000548476"/>
    </source>
</evidence>
<dbReference type="GO" id="GO:0016747">
    <property type="term" value="F:acyltransferase activity, transferring groups other than amino-acyl groups"/>
    <property type="evidence" value="ECO:0007669"/>
    <property type="project" value="InterPro"/>
</dbReference>
<dbReference type="EMBL" id="JACHGT010000003">
    <property type="protein sequence ID" value="MBB6033795.1"/>
    <property type="molecule type" value="Genomic_DNA"/>
</dbReference>
<accession>A0A841FE52</accession>
<feature type="domain" description="Nudix hydrolase" evidence="3">
    <location>
        <begin position="17"/>
        <end position="144"/>
    </location>
</feature>
<comment type="caution">
    <text evidence="4">The sequence shown here is derived from an EMBL/GenBank/DDBJ whole genome shotgun (WGS) entry which is preliminary data.</text>
</comment>
<proteinExistence type="predicted"/>
<dbReference type="InterPro" id="IPR051325">
    <property type="entry name" value="Nudix_hydrolase_domain"/>
</dbReference>
<dbReference type="SUPFAM" id="SSF55729">
    <property type="entry name" value="Acyl-CoA N-acyltransferases (Nat)"/>
    <property type="match status" value="1"/>
</dbReference>
<dbReference type="GO" id="GO:0006754">
    <property type="term" value="P:ATP biosynthetic process"/>
    <property type="evidence" value="ECO:0007669"/>
    <property type="project" value="TreeGrafter"/>
</dbReference>
<dbReference type="Gene3D" id="3.40.630.30">
    <property type="match status" value="1"/>
</dbReference>
<dbReference type="PROSITE" id="PS51186">
    <property type="entry name" value="GNAT"/>
    <property type="match status" value="1"/>
</dbReference>
<evidence type="ECO:0000313" key="4">
    <source>
        <dbReference type="EMBL" id="MBB6033795.1"/>
    </source>
</evidence>
<protein>
    <submittedName>
        <fullName evidence="4">8-oxo-dGTP pyrophosphatase MutT (NUDIX family)/RimJ/RimL family protein N-acetyltransferase</fullName>
    </submittedName>
</protein>
<dbReference type="Pfam" id="PF00293">
    <property type="entry name" value="NUDIX"/>
    <property type="match status" value="1"/>
</dbReference>
<evidence type="ECO:0000259" key="2">
    <source>
        <dbReference type="PROSITE" id="PS51186"/>
    </source>
</evidence>
<keyword evidence="1" id="KW-0378">Hydrolase</keyword>
<dbReference type="RefSeq" id="WP_184786657.1">
    <property type="nucleotide sequence ID" value="NZ_BONT01000013.1"/>
</dbReference>
<dbReference type="InterPro" id="IPR020084">
    <property type="entry name" value="NUDIX_hydrolase_CS"/>
</dbReference>
<dbReference type="PROSITE" id="PS51462">
    <property type="entry name" value="NUDIX"/>
    <property type="match status" value="1"/>
</dbReference>
<dbReference type="InterPro" id="IPR015797">
    <property type="entry name" value="NUDIX_hydrolase-like_dom_sf"/>
</dbReference>
<dbReference type="AlphaFoldDB" id="A0A841FE52"/>
<dbReference type="GO" id="GO:0004081">
    <property type="term" value="F:bis(5'-nucleosyl)-tetraphosphatase (asymmetrical) activity"/>
    <property type="evidence" value="ECO:0007669"/>
    <property type="project" value="TreeGrafter"/>
</dbReference>
<sequence>MTTAAATTWDGLEIAADEPHGATIVVRRPIGGDRFEYLLLHRAHHGPDYAGPWAWTPPAGARQPGEAVEPAALRELKEEAGIDGADIHPIDLSDGWARFYTEVGEDAHVELIDVEHDDYRWVDPQTAGRTCLPSAVAGQVPVADTVPGVAFTFRPVTPADTGELLTWRAVPHIAPWADSAVTEHATGHIVLADGRAAGYAEHALADEPGLADVEALAGAVRIGFLLADPDVVSHGLGATLLWSYLRQVVIPAHPGTGHIVAFPADGNRPARRALERAGFRRGGDLDGGARVVYAIDRAHWFG</sequence>
<organism evidence="4 5">
    <name type="scientific">Phytomonospora endophytica</name>
    <dbReference type="NCBI Taxonomy" id="714109"/>
    <lineage>
        <taxon>Bacteria</taxon>
        <taxon>Bacillati</taxon>
        <taxon>Actinomycetota</taxon>
        <taxon>Actinomycetes</taxon>
        <taxon>Micromonosporales</taxon>
        <taxon>Micromonosporaceae</taxon>
        <taxon>Phytomonospora</taxon>
    </lineage>
</organism>
<evidence type="ECO:0000256" key="1">
    <source>
        <dbReference type="ARBA" id="ARBA00022801"/>
    </source>
</evidence>
<dbReference type="GO" id="GO:0006167">
    <property type="term" value="P:AMP biosynthetic process"/>
    <property type="evidence" value="ECO:0007669"/>
    <property type="project" value="TreeGrafter"/>
</dbReference>
<gene>
    <name evidence="4" type="ORF">HNR73_001645</name>
</gene>
<dbReference type="PANTHER" id="PTHR21340">
    <property type="entry name" value="DIADENOSINE 5,5-P1,P4-TETRAPHOSPHATE PYROPHOSPHOHYDROLASE MUTT"/>
    <property type="match status" value="1"/>
</dbReference>
<dbReference type="Gene3D" id="3.90.79.10">
    <property type="entry name" value="Nucleoside Triphosphate Pyrophosphohydrolase"/>
    <property type="match status" value="1"/>
</dbReference>
<feature type="domain" description="N-acetyltransferase" evidence="2">
    <location>
        <begin position="151"/>
        <end position="298"/>
    </location>
</feature>
<dbReference type="PROSITE" id="PS00893">
    <property type="entry name" value="NUDIX_BOX"/>
    <property type="match status" value="1"/>
</dbReference>
<keyword evidence="4" id="KW-0808">Transferase</keyword>
<keyword evidence="5" id="KW-1185">Reference proteome</keyword>
<name>A0A841FE52_9ACTN</name>
<dbReference type="InterPro" id="IPR000182">
    <property type="entry name" value="GNAT_dom"/>
</dbReference>
<evidence type="ECO:0000259" key="3">
    <source>
        <dbReference type="PROSITE" id="PS51462"/>
    </source>
</evidence>
<dbReference type="InterPro" id="IPR016181">
    <property type="entry name" value="Acyl_CoA_acyltransferase"/>
</dbReference>
<dbReference type="Proteomes" id="UP000548476">
    <property type="component" value="Unassembled WGS sequence"/>
</dbReference>